<feature type="region of interest" description="Disordered" evidence="4">
    <location>
        <begin position="542"/>
        <end position="636"/>
    </location>
</feature>
<dbReference type="PROSITE" id="PS50005">
    <property type="entry name" value="TPR"/>
    <property type="match status" value="7"/>
</dbReference>
<feature type="compositionally biased region" description="Basic and acidic residues" evidence="4">
    <location>
        <begin position="1341"/>
        <end position="1354"/>
    </location>
</feature>
<feature type="repeat" description="TPR" evidence="3">
    <location>
        <begin position="108"/>
        <end position="141"/>
    </location>
</feature>
<evidence type="ECO:0000256" key="4">
    <source>
        <dbReference type="SAM" id="MobiDB-lite"/>
    </source>
</evidence>
<dbReference type="STRING" id="133383.A0A1R0H8L2"/>
<dbReference type="GO" id="GO:0000978">
    <property type="term" value="F:RNA polymerase II cis-regulatory region sequence-specific DNA binding"/>
    <property type="evidence" value="ECO:0007669"/>
    <property type="project" value="TreeGrafter"/>
</dbReference>
<feature type="compositionally biased region" description="Polar residues" evidence="4">
    <location>
        <begin position="1097"/>
        <end position="1127"/>
    </location>
</feature>
<comment type="caution">
    <text evidence="5">The sequence shown here is derived from an EMBL/GenBank/DDBJ whole genome shotgun (WGS) entry which is preliminary data.</text>
</comment>
<dbReference type="FunFam" id="1.25.40.10:FF:000403">
    <property type="entry name" value="General transcriptional repressor, putative"/>
    <property type="match status" value="1"/>
</dbReference>
<feature type="compositionally biased region" description="Polar residues" evidence="4">
    <location>
        <begin position="902"/>
        <end position="919"/>
    </location>
</feature>
<dbReference type="OrthoDB" id="418911at2759"/>
<evidence type="ECO:0000313" key="6">
    <source>
        <dbReference type="Proteomes" id="UP000187455"/>
    </source>
</evidence>
<feature type="compositionally biased region" description="Polar residues" evidence="4">
    <location>
        <begin position="753"/>
        <end position="766"/>
    </location>
</feature>
<dbReference type="EMBL" id="LSSL01000113">
    <property type="protein sequence ID" value="OLY85428.1"/>
    <property type="molecule type" value="Genomic_DNA"/>
</dbReference>
<name>A0A1R0H8L2_9FUNG</name>
<feature type="compositionally biased region" description="Acidic residues" evidence="4">
    <location>
        <begin position="1361"/>
        <end position="1374"/>
    </location>
</feature>
<dbReference type="SMART" id="SM00028">
    <property type="entry name" value="TPR"/>
    <property type="match status" value="10"/>
</dbReference>
<evidence type="ECO:0000313" key="5">
    <source>
        <dbReference type="EMBL" id="OLY85428.1"/>
    </source>
</evidence>
<evidence type="ECO:0000256" key="1">
    <source>
        <dbReference type="ARBA" id="ARBA00004123"/>
    </source>
</evidence>
<dbReference type="SUPFAM" id="SSF48452">
    <property type="entry name" value="TPR-like"/>
    <property type="match status" value="2"/>
</dbReference>
<feature type="compositionally biased region" description="Polar residues" evidence="4">
    <location>
        <begin position="736"/>
        <end position="745"/>
    </location>
</feature>
<feature type="repeat" description="TPR" evidence="3">
    <location>
        <begin position="178"/>
        <end position="211"/>
    </location>
</feature>
<feature type="repeat" description="TPR" evidence="3">
    <location>
        <begin position="215"/>
        <end position="248"/>
    </location>
</feature>
<feature type="repeat" description="TPR" evidence="3">
    <location>
        <begin position="358"/>
        <end position="391"/>
    </location>
</feature>
<dbReference type="InterPro" id="IPR051630">
    <property type="entry name" value="Corepressor-Demethylase"/>
</dbReference>
<feature type="compositionally biased region" description="Polar residues" evidence="4">
    <location>
        <begin position="836"/>
        <end position="869"/>
    </location>
</feature>
<dbReference type="Pfam" id="PF13432">
    <property type="entry name" value="TPR_16"/>
    <property type="match status" value="2"/>
</dbReference>
<dbReference type="PANTHER" id="PTHR14017:SF1">
    <property type="entry name" value="LD02225P"/>
    <property type="match status" value="1"/>
</dbReference>
<dbReference type="GO" id="GO:0010468">
    <property type="term" value="P:regulation of gene expression"/>
    <property type="evidence" value="ECO:0007669"/>
    <property type="project" value="TreeGrafter"/>
</dbReference>
<accession>A0A1R0H8L2</accession>
<feature type="compositionally biased region" description="Basic and acidic residues" evidence="4">
    <location>
        <begin position="1193"/>
        <end position="1208"/>
    </location>
</feature>
<feature type="compositionally biased region" description="Polar residues" evidence="4">
    <location>
        <begin position="1"/>
        <end position="14"/>
    </location>
</feature>
<feature type="region of interest" description="Disordered" evidence="4">
    <location>
        <begin position="673"/>
        <end position="1446"/>
    </location>
</feature>
<organism evidence="5 6">
    <name type="scientific">Smittium mucronatum</name>
    <dbReference type="NCBI Taxonomy" id="133383"/>
    <lineage>
        <taxon>Eukaryota</taxon>
        <taxon>Fungi</taxon>
        <taxon>Fungi incertae sedis</taxon>
        <taxon>Zoopagomycota</taxon>
        <taxon>Kickxellomycotina</taxon>
        <taxon>Harpellomycetes</taxon>
        <taxon>Harpellales</taxon>
        <taxon>Legeriomycetaceae</taxon>
        <taxon>Smittium</taxon>
    </lineage>
</organism>
<gene>
    <name evidence="5" type="ORF">AYI68_g382</name>
</gene>
<feature type="compositionally biased region" description="Polar residues" evidence="4">
    <location>
        <begin position="1418"/>
        <end position="1428"/>
    </location>
</feature>
<feature type="repeat" description="TPR" evidence="3">
    <location>
        <begin position="252"/>
        <end position="285"/>
    </location>
</feature>
<feature type="compositionally biased region" description="Basic and acidic residues" evidence="4">
    <location>
        <begin position="1018"/>
        <end position="1031"/>
    </location>
</feature>
<dbReference type="Proteomes" id="UP000187455">
    <property type="component" value="Unassembled WGS sequence"/>
</dbReference>
<feature type="compositionally biased region" description="Polar residues" evidence="4">
    <location>
        <begin position="673"/>
        <end position="698"/>
    </location>
</feature>
<reference evidence="5 6" key="1">
    <citation type="journal article" date="2016" name="Mol. Biol. Evol.">
        <title>Genome-Wide Survey of Gut Fungi (Harpellales) Reveals the First Horizontally Transferred Ubiquitin Gene from a Mosquito Host.</title>
        <authorList>
            <person name="Wang Y."/>
            <person name="White M.M."/>
            <person name="Kvist S."/>
            <person name="Moncalvo J.M."/>
        </authorList>
    </citation>
    <scope>NUCLEOTIDE SEQUENCE [LARGE SCALE GENOMIC DNA]</scope>
    <source>
        <strain evidence="5 6">ALG-7-W6</strain>
    </source>
</reference>
<keyword evidence="2" id="KW-0539">Nucleus</keyword>
<feature type="compositionally biased region" description="Polar residues" evidence="4">
    <location>
        <begin position="604"/>
        <end position="617"/>
    </location>
</feature>
<feature type="compositionally biased region" description="Low complexity" evidence="4">
    <location>
        <begin position="1147"/>
        <end position="1158"/>
    </location>
</feature>
<evidence type="ECO:0000256" key="3">
    <source>
        <dbReference type="PROSITE-ProRule" id="PRU00339"/>
    </source>
</evidence>
<evidence type="ECO:0000256" key="2">
    <source>
        <dbReference type="ARBA" id="ARBA00023242"/>
    </source>
</evidence>
<feature type="compositionally biased region" description="Polar residues" evidence="4">
    <location>
        <begin position="1292"/>
        <end position="1307"/>
    </location>
</feature>
<feature type="compositionally biased region" description="Basic and acidic residues" evidence="4">
    <location>
        <begin position="1252"/>
        <end position="1263"/>
    </location>
</feature>
<feature type="compositionally biased region" description="Polar residues" evidence="4">
    <location>
        <begin position="40"/>
        <end position="57"/>
    </location>
</feature>
<feature type="compositionally biased region" description="Polar residues" evidence="4">
    <location>
        <begin position="1240"/>
        <end position="1251"/>
    </location>
</feature>
<feature type="compositionally biased region" description="Polar residues" evidence="4">
    <location>
        <begin position="932"/>
        <end position="951"/>
    </location>
</feature>
<feature type="region of interest" description="Disordered" evidence="4">
    <location>
        <begin position="501"/>
        <end position="525"/>
    </location>
</feature>
<dbReference type="PANTHER" id="PTHR14017">
    <property type="entry name" value="LYSINE-SPECIFIC DEMETHYLASE"/>
    <property type="match status" value="1"/>
</dbReference>
<comment type="subcellular location">
    <subcellularLocation>
        <location evidence="1">Nucleus</location>
    </subcellularLocation>
</comment>
<feature type="repeat" description="TPR" evidence="3">
    <location>
        <begin position="324"/>
        <end position="357"/>
    </location>
</feature>
<feature type="compositionally biased region" description="Basic and acidic residues" evidence="4">
    <location>
        <begin position="501"/>
        <end position="522"/>
    </location>
</feature>
<feature type="compositionally biased region" description="Polar residues" evidence="4">
    <location>
        <begin position="1209"/>
        <end position="1232"/>
    </location>
</feature>
<keyword evidence="6" id="KW-1185">Reference proteome</keyword>
<dbReference type="GO" id="GO:0031490">
    <property type="term" value="F:chromatin DNA binding"/>
    <property type="evidence" value="ECO:0007669"/>
    <property type="project" value="TreeGrafter"/>
</dbReference>
<feature type="compositionally biased region" description="Polar residues" evidence="4">
    <location>
        <begin position="551"/>
        <end position="581"/>
    </location>
</feature>
<dbReference type="InterPro" id="IPR019734">
    <property type="entry name" value="TPR_rpt"/>
</dbReference>
<feature type="region of interest" description="Disordered" evidence="4">
    <location>
        <begin position="1"/>
        <end position="57"/>
    </location>
</feature>
<feature type="compositionally biased region" description="Polar residues" evidence="4">
    <location>
        <begin position="1050"/>
        <end position="1064"/>
    </location>
</feature>
<feature type="compositionally biased region" description="Low complexity" evidence="4">
    <location>
        <begin position="1270"/>
        <end position="1279"/>
    </location>
</feature>
<dbReference type="Gene3D" id="1.25.40.10">
    <property type="entry name" value="Tetratricopeptide repeat domain"/>
    <property type="match status" value="2"/>
</dbReference>
<feature type="compositionally biased region" description="Basic and acidic residues" evidence="4">
    <location>
        <begin position="1316"/>
        <end position="1326"/>
    </location>
</feature>
<feature type="compositionally biased region" description="Low complexity" evidence="4">
    <location>
        <begin position="784"/>
        <end position="808"/>
    </location>
</feature>
<feature type="compositionally biased region" description="Basic and acidic residues" evidence="4">
    <location>
        <begin position="1406"/>
        <end position="1417"/>
    </location>
</feature>
<dbReference type="InterPro" id="IPR011990">
    <property type="entry name" value="TPR-like_helical_dom_sf"/>
</dbReference>
<protein>
    <submittedName>
        <fullName evidence="5">General transcriptional corepressor ssn6</fullName>
    </submittedName>
</protein>
<feature type="compositionally biased region" description="Polar residues" evidence="4">
    <location>
        <begin position="982"/>
        <end position="1009"/>
    </location>
</feature>
<feature type="repeat" description="TPR" evidence="3">
    <location>
        <begin position="74"/>
        <end position="107"/>
    </location>
</feature>
<feature type="compositionally biased region" description="Polar residues" evidence="4">
    <location>
        <begin position="809"/>
        <end position="822"/>
    </location>
</feature>
<sequence>MSNYHDNPNLSIPPSQDPGVAPIVKASNIQRGGPLPVDANNISQTNPSNYGNRTNPPGYSPQLTPMQRLSILDEQTWYQIGSMAESMGDYKQALKAYENGPRHNPYSLRTLQRMALLYRQQEDIGKAIEMYQRIISIDGSNGETWGALGHCYLMIGDLAKTYHAYQQALNHISDTKDPKLWYGIGILYECYNAYDSAEEAFIAVMQMDPKFEKSSEVYFRLGIIHKCQRRYKDSLNCFKYILNSPPKPLSENDVWFQIGNVHELQNENDLALNAYKRVLTDDPNHPKALLHLGMLLMKPEFDLYNPDNAFRYLSRAVKADKDDSQAWYILGRCEMLLKHYNNAYEAYQKAVYCEPTNPIYWCSIGVLYFQINQFRDSLDAYSRSIKLDPVNREVWFNLGTLYEACNSQTADAIDAYYHASQLDPKNTFIQDRLNFLKSGKSDRQSGTPLSTPQPIETSISDLQAISIIPQTDVDNQVNIPGNLGRPPVPVVYHSLFPPRNDLQRSRIDDAPDHYSHPAKDFGRGNNRMAIENEYPIYSEANNINDQDKMGPSQNVMSRDSPSFMRNSDLNNDSENSRSRIANSRAPPPNNNRGYNYPSAPHNPSVPSNLINSSSVQHRPSDAIPGPPSSVPRNMNRQNQPVNRQIHKQEQIYSPGNNYHNNRRSSVVIRGSPMNYNAENGPNNSEMEGQVSYGNSYKDQSYGLYNNGHGQEQYGNHDNYHSVPPETRHPNPERYPSSVNQPTEKISNPPRGYPNQNGPGNYENSKNYNHDIKSMQSNYPERESNTPVNNNPNPNSRISRLSLSNNPSSDGRSQFQPNSSAPKTDSKPTYGRAMSPDSLSINKPLSSQPYDRFRSNNSVQPQDNQRSSYYPKNEPTKYDKSRSPAPNPVHEAESRSPLPKSIPSYNPERQTSSVDNFHSYSSHKDKFRLGSRQWDSTYTTKETGPSSNSHNIYNDRAPRNDKNSSFSARDPYFYEENTDKSHATQTRPNDVTQSFPNTPIVNDESANQSKAPIKSAGFNRDRKYSPEIKEPIPESQPTASSFNRDRESPKSIENSENTKNKSPSYRTPDVNEIRGQSWWADKDTSPNSERPFSDNKKFPSSNNINNSRQTGPQNSRKSKNPSISNLSRELNDEEPDGRLSRHSSLAITPNNTSTNQTNSFKSPAPSMNYGQGMPDYNPPHPPAKSENPYDDSENNDRKLPRLNKEKDQNLENNRISYLIKNENNYDSEPQQLVPSKRDNPSGGSNRDNFSNDNGRDKLADDNHSPDPATNSASDSTSIKSDSSRPLYKRVRNSDYTENSPPNTLNHSIKSPPPASDSFKRQTQDKNDISLPRMSVHESQSAEGRDSVDKRPDDNPRLTSNIEEPEDGEVFEDDELIPGPGKDFTHNIKYGENLDNFRALKTVNSSPEKPEARNEESKDSQTANPGSAKNSPRKGEAVSDNNSASFHS</sequence>
<keyword evidence="3" id="KW-0802">TPR repeat</keyword>
<proteinExistence type="predicted"/>
<dbReference type="Pfam" id="PF13181">
    <property type="entry name" value="TPR_8"/>
    <property type="match status" value="2"/>
</dbReference>
<feature type="compositionally biased region" description="Polar residues" evidence="4">
    <location>
        <begin position="1437"/>
        <end position="1446"/>
    </location>
</feature>
<dbReference type="GO" id="GO:0005634">
    <property type="term" value="C:nucleus"/>
    <property type="evidence" value="ECO:0007669"/>
    <property type="project" value="UniProtKB-SubCell"/>
</dbReference>